<accession>A0A1M6XQE2</accession>
<feature type="signal peptide" evidence="2">
    <location>
        <begin position="1"/>
        <end position="21"/>
    </location>
</feature>
<reference evidence="4" key="1">
    <citation type="submission" date="2016-11" db="EMBL/GenBank/DDBJ databases">
        <authorList>
            <person name="Varghese N."/>
            <person name="Submissions S."/>
        </authorList>
    </citation>
    <scope>NUCLEOTIDE SEQUENCE [LARGE SCALE GENOMIC DNA]</scope>
    <source>
        <strain evidence="4">ALO Sharm</strain>
    </source>
</reference>
<sequence length="100" mass="10346">MKFKPMFSALLIAALPLAAQAGQAPALTKQLNEPLSTASQTEDQKIQGHAPVADVSSDLVAEGSSAAMTKARLKLQAKQQHTTDIAVTGDPLAPAHEATS</sequence>
<evidence type="ECO:0000313" key="3">
    <source>
        <dbReference type="EMBL" id="SHL08212.1"/>
    </source>
</evidence>
<dbReference type="AlphaFoldDB" id="A0A1M6XQE2"/>
<protein>
    <submittedName>
        <fullName evidence="3">Uncharacterized protein</fullName>
    </submittedName>
</protein>
<feature type="region of interest" description="Disordered" evidence="1">
    <location>
        <begin position="80"/>
        <end position="100"/>
    </location>
</feature>
<evidence type="ECO:0000256" key="2">
    <source>
        <dbReference type="SAM" id="SignalP"/>
    </source>
</evidence>
<dbReference type="OrthoDB" id="6174034at2"/>
<keyword evidence="2" id="KW-0732">Signal</keyword>
<dbReference type="Proteomes" id="UP000184248">
    <property type="component" value="Unassembled WGS sequence"/>
</dbReference>
<name>A0A1M6XQE2_9GAMM</name>
<keyword evidence="4" id="KW-1185">Reference proteome</keyword>
<evidence type="ECO:0000256" key="1">
    <source>
        <dbReference type="SAM" id="MobiDB-lite"/>
    </source>
</evidence>
<dbReference type="EMBL" id="FRAL01000007">
    <property type="protein sequence ID" value="SHL08212.1"/>
    <property type="molecule type" value="Genomic_DNA"/>
</dbReference>
<organism evidence="3 4">
    <name type="scientific">Halomonas caseinilytica</name>
    <dbReference type="NCBI Taxonomy" id="438744"/>
    <lineage>
        <taxon>Bacteria</taxon>
        <taxon>Pseudomonadati</taxon>
        <taxon>Pseudomonadota</taxon>
        <taxon>Gammaproteobacteria</taxon>
        <taxon>Oceanospirillales</taxon>
        <taxon>Halomonadaceae</taxon>
        <taxon>Halomonas</taxon>
    </lineage>
</organism>
<evidence type="ECO:0000313" key="4">
    <source>
        <dbReference type="Proteomes" id="UP000184248"/>
    </source>
</evidence>
<feature type="chain" id="PRO_5009922525" evidence="2">
    <location>
        <begin position="22"/>
        <end position="100"/>
    </location>
</feature>
<gene>
    <name evidence="3" type="ORF">SAMN05192556_107222</name>
</gene>
<dbReference type="RefSeq" id="WP_064698679.1">
    <property type="nucleotide sequence ID" value="NZ_BDEO01000002.1"/>
</dbReference>
<proteinExistence type="predicted"/>